<evidence type="ECO:0000256" key="11">
    <source>
        <dbReference type="RuleBase" id="RU003357"/>
    </source>
</evidence>
<comment type="similarity">
    <text evidence="10 11">Belongs to the TonB-dependent receptor family.</text>
</comment>
<dbReference type="Pfam" id="PF00593">
    <property type="entry name" value="TonB_dep_Rec_b-barrel"/>
    <property type="match status" value="1"/>
</dbReference>
<dbReference type="Gene3D" id="2.40.170.20">
    <property type="entry name" value="TonB-dependent receptor, beta-barrel domain"/>
    <property type="match status" value="1"/>
</dbReference>
<organism evidence="15 16">
    <name type="scientific">Chitinophaga pollutisoli</name>
    <dbReference type="NCBI Taxonomy" id="3133966"/>
    <lineage>
        <taxon>Bacteria</taxon>
        <taxon>Pseudomonadati</taxon>
        <taxon>Bacteroidota</taxon>
        <taxon>Chitinophagia</taxon>
        <taxon>Chitinophagales</taxon>
        <taxon>Chitinophagaceae</taxon>
        <taxon>Chitinophaga</taxon>
    </lineage>
</organism>
<dbReference type="Gene3D" id="2.60.40.1120">
    <property type="entry name" value="Carboxypeptidase-like, regulatory domain"/>
    <property type="match status" value="1"/>
</dbReference>
<feature type="signal peptide" evidence="12">
    <location>
        <begin position="1"/>
        <end position="29"/>
    </location>
</feature>
<dbReference type="Pfam" id="PF13715">
    <property type="entry name" value="CarbopepD_reg_2"/>
    <property type="match status" value="1"/>
</dbReference>
<evidence type="ECO:0000256" key="5">
    <source>
        <dbReference type="ARBA" id="ARBA00022729"/>
    </source>
</evidence>
<evidence type="ECO:0000256" key="7">
    <source>
        <dbReference type="ARBA" id="ARBA00023136"/>
    </source>
</evidence>
<dbReference type="InterPro" id="IPR039426">
    <property type="entry name" value="TonB-dep_rcpt-like"/>
</dbReference>
<evidence type="ECO:0000256" key="6">
    <source>
        <dbReference type="ARBA" id="ARBA00023077"/>
    </source>
</evidence>
<evidence type="ECO:0000256" key="1">
    <source>
        <dbReference type="ARBA" id="ARBA00004571"/>
    </source>
</evidence>
<evidence type="ECO:0000256" key="12">
    <source>
        <dbReference type="SAM" id="SignalP"/>
    </source>
</evidence>
<reference evidence="16" key="1">
    <citation type="submission" date="2024-03" db="EMBL/GenBank/DDBJ databases">
        <title>Chitinophaga horti sp. nov., isolated from garden soil.</title>
        <authorList>
            <person name="Lee D.S."/>
            <person name="Han D.M."/>
            <person name="Baek J.H."/>
            <person name="Choi D.G."/>
            <person name="Jeon J.H."/>
            <person name="Jeon C.O."/>
        </authorList>
    </citation>
    <scope>NUCLEOTIDE SEQUENCE [LARGE SCALE GENOMIC DNA]</scope>
    <source>
        <strain evidence="16">GPA1</strain>
    </source>
</reference>
<dbReference type="InterPro" id="IPR012910">
    <property type="entry name" value="Plug_dom"/>
</dbReference>
<evidence type="ECO:0000256" key="10">
    <source>
        <dbReference type="PROSITE-ProRule" id="PRU01360"/>
    </source>
</evidence>
<feature type="chain" id="PRO_5047353729" evidence="12">
    <location>
        <begin position="30"/>
        <end position="1014"/>
    </location>
</feature>
<accession>A0ABZ2YNR5</accession>
<evidence type="ECO:0000256" key="8">
    <source>
        <dbReference type="ARBA" id="ARBA00023170"/>
    </source>
</evidence>
<evidence type="ECO:0000256" key="2">
    <source>
        <dbReference type="ARBA" id="ARBA00022448"/>
    </source>
</evidence>
<evidence type="ECO:0000313" key="16">
    <source>
        <dbReference type="Proteomes" id="UP001485459"/>
    </source>
</evidence>
<dbReference type="EMBL" id="CP149822">
    <property type="protein sequence ID" value="WZN40942.1"/>
    <property type="molecule type" value="Genomic_DNA"/>
</dbReference>
<dbReference type="PANTHER" id="PTHR30069:SF29">
    <property type="entry name" value="HEMOGLOBIN AND HEMOGLOBIN-HAPTOGLOBIN-BINDING PROTEIN 1-RELATED"/>
    <property type="match status" value="1"/>
</dbReference>
<dbReference type="SUPFAM" id="SSF49464">
    <property type="entry name" value="Carboxypeptidase regulatory domain-like"/>
    <property type="match status" value="1"/>
</dbReference>
<evidence type="ECO:0000256" key="3">
    <source>
        <dbReference type="ARBA" id="ARBA00022452"/>
    </source>
</evidence>
<dbReference type="InterPro" id="IPR036942">
    <property type="entry name" value="Beta-barrel_TonB_sf"/>
</dbReference>
<feature type="domain" description="TonB-dependent receptor plug" evidence="14">
    <location>
        <begin position="123"/>
        <end position="226"/>
    </location>
</feature>
<sequence>MKLVKRSLMRRLLTAALGIFCTASMPLSAQDVPLTGKVTSAADGTPLMGVSVQILGTSKGTATDVNGEFKISAPTGATLKFSFIGHLSFEMKVAKAAAINVQLQEDVQKLNETVVVGYGTKKKATLTGAVSMLDAAQIENRPVTNVSNALSGTPGLFVNLGNSQPGVDRSTIRIRGIGTLNNNNPLVLVDGIEYSMDELNPNDIESVSVLKDAAAAIYGSRGANGVIMVTTKKGKGKSKVNYGYYRGFHKATFLPDAINDPIVYMRTKNQALLNIGKAAEYSDANIKEYEENMAKDPITYPANDWYKIAVDNGSIQKHDLSISGSTEQYQYRLSLGFLDRDGIMFGPANHNKNYSLGLNASMNVTKRLKAGITLDGYYRNYTQPTYNTFWQAMSRTLPILTDTLADGRYGNSWLRTEGRNNWEHPRLHAYGALTTKLVQRFLATVFAEYQLPFDVKYTIKFGADKYDGLLTTNTPRLQTFNPKTGAATNWNSPATAPRNAKTDENDLAIHFYNTLDWGKTFNKHMVKVMVGSSYDNYDKDQFNAGMTGYLDNTITALDGGLVWQATGGNTTRDVIMSYFGRAEYEYDEKYLFEFTMRADGSSRFSKQQRWSRFPSASAGWRIDREPFFNSRFINQLKLRVSAGALGNQAADLYNNYPTVALGQDYSFGGTRVPGAAVTGAVDPNMHWETAYTYNGGADVNFWNNRIGLTLDAYIRRTNDILYRTNLPAQVGNLAGPIRNIATVDNRGIELTLQYRNNLRDLNYNIWGNVSYNKNEVLSVNGESRISGSTIVKAGHAMNSFYVLESDGFFQNQEEISKHATQPGNPRPGFIRFKDQNGDGVINGDDRVVVNASGMVPKYTFAFGLNLDYKGFSLTSAWQGVAGIKVYPRANLAVPFNNGANATWEWTRDTWTPENPNARLPLLTIGDQANFTQLNDFWLRSGNYLRLKNLQLAYSIPKSLMDKLKMTKITVYANAENLLTISKYKDMDPESLVNRNDLYTYPMMKTFTAGVNVTF</sequence>
<dbReference type="Proteomes" id="UP001485459">
    <property type="component" value="Chromosome"/>
</dbReference>
<evidence type="ECO:0000256" key="4">
    <source>
        <dbReference type="ARBA" id="ARBA00022692"/>
    </source>
</evidence>
<dbReference type="InterPro" id="IPR008969">
    <property type="entry name" value="CarboxyPept-like_regulatory"/>
</dbReference>
<evidence type="ECO:0000256" key="9">
    <source>
        <dbReference type="ARBA" id="ARBA00023237"/>
    </source>
</evidence>
<dbReference type="PROSITE" id="PS52016">
    <property type="entry name" value="TONB_DEPENDENT_REC_3"/>
    <property type="match status" value="1"/>
</dbReference>
<protein>
    <submittedName>
        <fullName evidence="15">TonB-dependent receptor</fullName>
    </submittedName>
</protein>
<keyword evidence="9 10" id="KW-0998">Cell outer membrane</keyword>
<dbReference type="NCBIfam" id="TIGR04057">
    <property type="entry name" value="SusC_RagA_signa"/>
    <property type="match status" value="1"/>
</dbReference>
<dbReference type="Pfam" id="PF07715">
    <property type="entry name" value="Plug"/>
    <property type="match status" value="1"/>
</dbReference>
<keyword evidence="4 10" id="KW-0812">Transmembrane</keyword>
<comment type="subcellular location">
    <subcellularLocation>
        <location evidence="1 10">Cell outer membrane</location>
        <topology evidence="1 10">Multi-pass membrane protein</topology>
    </subcellularLocation>
</comment>
<keyword evidence="8 15" id="KW-0675">Receptor</keyword>
<name>A0ABZ2YNR5_9BACT</name>
<keyword evidence="6 11" id="KW-0798">TonB box</keyword>
<feature type="domain" description="TonB-dependent receptor-like beta-barrel" evidence="13">
    <location>
        <begin position="385"/>
        <end position="977"/>
    </location>
</feature>
<dbReference type="Gene3D" id="2.170.130.10">
    <property type="entry name" value="TonB-dependent receptor, plug domain"/>
    <property type="match status" value="1"/>
</dbReference>
<dbReference type="InterPro" id="IPR023997">
    <property type="entry name" value="TonB-dep_OMP_SusC/RagA_CS"/>
</dbReference>
<dbReference type="NCBIfam" id="TIGR04056">
    <property type="entry name" value="OMP_RagA_SusC"/>
    <property type="match status" value="1"/>
</dbReference>
<keyword evidence="5 12" id="KW-0732">Signal</keyword>
<keyword evidence="7 10" id="KW-0472">Membrane</keyword>
<dbReference type="InterPro" id="IPR023996">
    <property type="entry name" value="TonB-dep_OMP_SusC/RagA"/>
</dbReference>
<dbReference type="PANTHER" id="PTHR30069">
    <property type="entry name" value="TONB-DEPENDENT OUTER MEMBRANE RECEPTOR"/>
    <property type="match status" value="1"/>
</dbReference>
<dbReference type="RefSeq" id="WP_341835806.1">
    <property type="nucleotide sequence ID" value="NZ_CP149822.1"/>
</dbReference>
<evidence type="ECO:0000259" key="13">
    <source>
        <dbReference type="Pfam" id="PF00593"/>
    </source>
</evidence>
<keyword evidence="2 10" id="KW-0813">Transport</keyword>
<dbReference type="InterPro" id="IPR000531">
    <property type="entry name" value="Beta-barrel_TonB"/>
</dbReference>
<evidence type="ECO:0000259" key="14">
    <source>
        <dbReference type="Pfam" id="PF07715"/>
    </source>
</evidence>
<keyword evidence="16" id="KW-1185">Reference proteome</keyword>
<evidence type="ECO:0000313" key="15">
    <source>
        <dbReference type="EMBL" id="WZN40942.1"/>
    </source>
</evidence>
<keyword evidence="3 10" id="KW-1134">Transmembrane beta strand</keyword>
<dbReference type="InterPro" id="IPR037066">
    <property type="entry name" value="Plug_dom_sf"/>
</dbReference>
<proteinExistence type="inferred from homology"/>
<gene>
    <name evidence="15" type="ORF">WJU16_23545</name>
</gene>
<dbReference type="SUPFAM" id="SSF56935">
    <property type="entry name" value="Porins"/>
    <property type="match status" value="1"/>
</dbReference>